<dbReference type="RefSeq" id="WP_081969131.1">
    <property type="nucleotide sequence ID" value="NZ_FNNA01000003.1"/>
</dbReference>
<dbReference type="InterPro" id="IPR048342">
    <property type="entry name" value="DUF1285_C"/>
</dbReference>
<dbReference type="EMBL" id="FNNA01000003">
    <property type="protein sequence ID" value="SDX16239.1"/>
    <property type="molecule type" value="Genomic_DNA"/>
</dbReference>
<dbReference type="OrthoDB" id="3078366at2"/>
<evidence type="ECO:0000259" key="1">
    <source>
        <dbReference type="Pfam" id="PF06938"/>
    </source>
</evidence>
<dbReference type="Pfam" id="PF21028">
    <property type="entry name" value="DUF1285_C"/>
    <property type="match status" value="1"/>
</dbReference>
<evidence type="ECO:0000259" key="2">
    <source>
        <dbReference type="Pfam" id="PF21028"/>
    </source>
</evidence>
<dbReference type="Gene3D" id="2.30.270.10">
    <property type="entry name" value="duf1285 protein"/>
    <property type="match status" value="1"/>
</dbReference>
<sequence length="203" mass="21233">MTQAGDKSPREAADAAAVAAGAAGGAGAGAAGGIAAAVAAASKGRRGPAPVHLWDPPYCGEMDLEIRPNGAWIHEGSPIGRPAMVRLFASVLKREGDRFFLVTPVEKLGIRVVDAPFLAIDAEIGPDRIAFTTNVGDEVVAGPEHPIRVEDRDGVPRPYVHVRRGLEALIDRKSFYRLVAAAEPDADGRLVLRSQGAVFALEG</sequence>
<evidence type="ECO:0000313" key="3">
    <source>
        <dbReference type="EMBL" id="SDX16239.1"/>
    </source>
</evidence>
<dbReference type="Pfam" id="PF06938">
    <property type="entry name" value="DUF1285_N"/>
    <property type="match status" value="1"/>
</dbReference>
<dbReference type="Gene3D" id="3.10.540.10">
    <property type="entry name" value="duf1285 like domain"/>
    <property type="match status" value="1"/>
</dbReference>
<name>A0A1H2ZHQ7_9RHOB</name>
<dbReference type="Proteomes" id="UP000182944">
    <property type="component" value="Unassembled WGS sequence"/>
</dbReference>
<protein>
    <recommendedName>
        <fullName evidence="5">DUF1285 domain-containing protein</fullName>
    </recommendedName>
</protein>
<gene>
    <name evidence="3" type="ORF">SAMN05444276_10362</name>
</gene>
<accession>A0A1H2ZHQ7</accession>
<dbReference type="STRING" id="1545044.SAMN05444276_10362"/>
<keyword evidence="4" id="KW-1185">Reference proteome</keyword>
<proteinExistence type="predicted"/>
<organism evidence="3 4">
    <name type="scientific">Paracoccus sanguinis</name>
    <dbReference type="NCBI Taxonomy" id="1545044"/>
    <lineage>
        <taxon>Bacteria</taxon>
        <taxon>Pseudomonadati</taxon>
        <taxon>Pseudomonadota</taxon>
        <taxon>Alphaproteobacteria</taxon>
        <taxon>Rhodobacterales</taxon>
        <taxon>Paracoccaceae</taxon>
        <taxon>Paracoccus</taxon>
    </lineage>
</organism>
<dbReference type="InterPro" id="IPR023361">
    <property type="entry name" value="DUF1285_beta_roll_sf"/>
</dbReference>
<dbReference type="InterPro" id="IPR010707">
    <property type="entry name" value="DUF1285"/>
</dbReference>
<dbReference type="InterPro" id="IPR048341">
    <property type="entry name" value="DUF1285_N"/>
</dbReference>
<feature type="domain" description="DUF1285" evidence="2">
    <location>
        <begin position="116"/>
        <end position="201"/>
    </location>
</feature>
<dbReference type="PIRSF" id="PIRSF029557">
    <property type="entry name" value="UCP029557"/>
    <property type="match status" value="1"/>
</dbReference>
<evidence type="ECO:0008006" key="5">
    <source>
        <dbReference type="Google" id="ProtNLM"/>
    </source>
</evidence>
<evidence type="ECO:0000313" key="4">
    <source>
        <dbReference type="Proteomes" id="UP000182944"/>
    </source>
</evidence>
<reference evidence="4" key="1">
    <citation type="submission" date="2016-10" db="EMBL/GenBank/DDBJ databases">
        <authorList>
            <person name="Varghese N."/>
            <person name="Submissions S."/>
        </authorList>
    </citation>
    <scope>NUCLEOTIDE SEQUENCE [LARGE SCALE GENOMIC DNA]</scope>
    <source>
        <strain evidence="4">DSM 29303</strain>
    </source>
</reference>
<feature type="domain" description="DUF1285" evidence="1">
    <location>
        <begin position="49"/>
        <end position="115"/>
    </location>
</feature>
<dbReference type="AlphaFoldDB" id="A0A1H2ZHQ7"/>